<dbReference type="Pfam" id="PF09745">
    <property type="entry name" value="NSRP1_N"/>
    <property type="match status" value="1"/>
</dbReference>
<name>A0A2L2YH64_PARTP</name>
<evidence type="ECO:0000256" key="1">
    <source>
        <dbReference type="ARBA" id="ARBA00010126"/>
    </source>
</evidence>
<feature type="region of interest" description="Disordered" evidence="3">
    <location>
        <begin position="188"/>
        <end position="396"/>
    </location>
</feature>
<evidence type="ECO:0000256" key="2">
    <source>
        <dbReference type="ARBA" id="ARBA00023054"/>
    </source>
</evidence>
<evidence type="ECO:0000256" key="3">
    <source>
        <dbReference type="SAM" id="MobiDB-lite"/>
    </source>
</evidence>
<feature type="compositionally biased region" description="Acidic residues" evidence="3">
    <location>
        <begin position="354"/>
        <end position="363"/>
    </location>
</feature>
<feature type="compositionally biased region" description="Low complexity" evidence="3">
    <location>
        <begin position="43"/>
        <end position="54"/>
    </location>
</feature>
<feature type="region of interest" description="Disordered" evidence="3">
    <location>
        <begin position="19"/>
        <end position="55"/>
    </location>
</feature>
<accession>A0A2L2YH64</accession>
<evidence type="ECO:0000259" key="4">
    <source>
        <dbReference type="Pfam" id="PF09745"/>
    </source>
</evidence>
<feature type="domain" description="Nuclear speckle splicing regulatory protein 1 N-terminal" evidence="4">
    <location>
        <begin position="54"/>
        <end position="167"/>
    </location>
</feature>
<feature type="compositionally biased region" description="Basic and acidic residues" evidence="3">
    <location>
        <begin position="265"/>
        <end position="278"/>
    </location>
</feature>
<keyword evidence="2" id="KW-0175">Coiled coil</keyword>
<dbReference type="GO" id="GO:0000381">
    <property type="term" value="P:regulation of alternative mRNA splicing, via spliceosome"/>
    <property type="evidence" value="ECO:0007669"/>
    <property type="project" value="InterPro"/>
</dbReference>
<dbReference type="PANTHER" id="PTHR31938">
    <property type="entry name" value="NUCLEAR SPECKLE SPLICING REGULATORY PROTEIN 1"/>
    <property type="match status" value="1"/>
</dbReference>
<dbReference type="OrthoDB" id="6435869at2759"/>
<organism evidence="5">
    <name type="scientific">Parasteatoda tepidariorum</name>
    <name type="common">Common house spider</name>
    <name type="synonym">Achaearanea tepidariorum</name>
    <dbReference type="NCBI Taxonomy" id="114398"/>
    <lineage>
        <taxon>Eukaryota</taxon>
        <taxon>Metazoa</taxon>
        <taxon>Ecdysozoa</taxon>
        <taxon>Arthropoda</taxon>
        <taxon>Chelicerata</taxon>
        <taxon>Arachnida</taxon>
        <taxon>Araneae</taxon>
        <taxon>Araneomorphae</taxon>
        <taxon>Entelegynae</taxon>
        <taxon>Araneoidea</taxon>
        <taxon>Theridiidae</taxon>
        <taxon>Parasteatoda</taxon>
    </lineage>
</organism>
<dbReference type="InterPro" id="IPR018612">
    <property type="entry name" value="NSRP1_N"/>
</dbReference>
<feature type="compositionally biased region" description="Basic and acidic residues" evidence="3">
    <location>
        <begin position="307"/>
        <end position="323"/>
    </location>
</feature>
<sequence>MESKKSFGLVIPKKAQTLRPKSGGIFGSDSDDDVTTSKKKSSKIPQSKPISSKKIISKEAIDPSIYEYDSIYDDMKAEKAAEVAPKVQKSSRYIDHLLKAADKRKKEYERRVEKKVQVEREKEGDQFKDKEMFVTAAYKKKVQEREEEEERERRENMLNDMMDVTKQKDLSGFYRHFLKQTVGEEKIPVFGERTAIKEEPISDSERELAGSSSKDNVAMKSEENYDDKDLTDDDSSSSENSDQKGGNSYEKSMREYRKKPTKSQFVKDKKSSHVENSKDLSSSESEQEHNDISKTSVNDKRKHRSLSRSDDDVSNDSSKESKIQKKSVSVNSKRNATEDQETGNKQKRVRLDSDSSEVSESLDSELISDKHITSSVSTNGLEKDHDDKETGACKKSRNIFEKRTVGDVFAAAQVRYFQRLAARSG</sequence>
<evidence type="ECO:0000313" key="5">
    <source>
        <dbReference type="EMBL" id="LAA07449.1"/>
    </source>
</evidence>
<feature type="region of interest" description="Disordered" evidence="3">
    <location>
        <begin position="141"/>
        <end position="162"/>
    </location>
</feature>
<feature type="compositionally biased region" description="Basic and acidic residues" evidence="3">
    <location>
        <begin position="151"/>
        <end position="162"/>
    </location>
</feature>
<proteinExistence type="evidence at transcript level"/>
<feature type="compositionally biased region" description="Basic and acidic residues" evidence="3">
    <location>
        <begin position="194"/>
        <end position="208"/>
    </location>
</feature>
<dbReference type="EMBL" id="IAAA01022740">
    <property type="protein sequence ID" value="LAA07449.1"/>
    <property type="molecule type" value="mRNA"/>
</dbReference>
<dbReference type="PANTHER" id="PTHR31938:SF4">
    <property type="entry name" value="NUCLEAR SPECKLE SPLICING REGULATORY PROTEIN 1"/>
    <property type="match status" value="1"/>
</dbReference>
<feature type="compositionally biased region" description="Acidic residues" evidence="3">
    <location>
        <begin position="224"/>
        <end position="236"/>
    </location>
</feature>
<protein>
    <submittedName>
        <fullName evidence="5">Nuclear speckle splicing regulatory protein 1</fullName>
    </submittedName>
</protein>
<comment type="similarity">
    <text evidence="1">Belongs to the NSRP1 family.</text>
</comment>
<dbReference type="AlphaFoldDB" id="A0A2L2YH64"/>
<reference evidence="5" key="1">
    <citation type="journal article" date="2016" name="Mol. Ecol. Resour.">
        <title>Evaluation of the impact of RNA preservation methods of spiders for de novo transcriptome assembly.</title>
        <authorList>
            <person name="Kono N."/>
            <person name="Nakamura H."/>
            <person name="Ito Y."/>
            <person name="Tomita M."/>
            <person name="Arakawa K."/>
        </authorList>
    </citation>
    <scope>NUCLEOTIDE SEQUENCE</scope>
    <source>
        <tissue evidence="5">Whole body</tissue>
    </source>
</reference>
<dbReference type="InterPro" id="IPR042816">
    <property type="entry name" value="Nsrp1"/>
</dbReference>
<feature type="compositionally biased region" description="Basic and acidic residues" evidence="3">
    <location>
        <begin position="381"/>
        <end position="396"/>
    </location>
</feature>